<evidence type="ECO:0000256" key="1">
    <source>
        <dbReference type="ARBA" id="ARBA00006479"/>
    </source>
</evidence>
<dbReference type="InterPro" id="IPR000600">
    <property type="entry name" value="ROK"/>
</dbReference>
<evidence type="ECO:0000313" key="3">
    <source>
        <dbReference type="Proteomes" id="UP001400965"/>
    </source>
</evidence>
<dbReference type="Pfam" id="PF00480">
    <property type="entry name" value="ROK"/>
    <property type="match status" value="1"/>
</dbReference>
<sequence>MKNFICIDVGGTSIKYSVIKEDGNIITKNSMPTEAIQKGGTGILKKIKLIIREYKKDYDISGIAISTAGMVDSKEGKILYALEDLIPNYTGVEIKKEVEKEFNILCEVENDVNCAGLGEMWLGAGKDSNSSVCLTIGTGIGGCIIIDNKLISGFSNSAGEVGYININGKSFQDRASTSSLIKRIAKKKNMDYMDLNGKIVFELAKENDKDCLEEIDNMVKNLAIGISNICYIINPQVVILGGGIMAQEEFLKPKIEKELKNTLIASIYKNTKLEFAKQKNDAGMLGALYNFLQKRDKVE</sequence>
<evidence type="ECO:0000313" key="2">
    <source>
        <dbReference type="EMBL" id="GAA0862108.1"/>
    </source>
</evidence>
<dbReference type="Proteomes" id="UP001400965">
    <property type="component" value="Unassembled WGS sequence"/>
</dbReference>
<dbReference type="EMBL" id="BAAACP010000002">
    <property type="protein sequence ID" value="GAA0862108.1"/>
    <property type="molecule type" value="Genomic_DNA"/>
</dbReference>
<comment type="similarity">
    <text evidence="1">Belongs to the ROK (NagC/XylR) family.</text>
</comment>
<dbReference type="RefSeq" id="WP_346042257.1">
    <property type="nucleotide sequence ID" value="NZ_BAAACP010000002.1"/>
</dbReference>
<accession>A0ABN1LYY6</accession>
<reference evidence="2 3" key="1">
    <citation type="journal article" date="2019" name="Int. J. Syst. Evol. Microbiol.">
        <title>The Global Catalogue of Microorganisms (GCM) 10K type strain sequencing project: providing services to taxonomists for standard genome sequencing and annotation.</title>
        <authorList>
            <consortium name="The Broad Institute Genomics Platform"/>
            <consortium name="The Broad Institute Genome Sequencing Center for Infectious Disease"/>
            <person name="Wu L."/>
            <person name="Ma J."/>
        </authorList>
    </citation>
    <scope>NUCLEOTIDE SEQUENCE [LARGE SCALE GENOMIC DNA]</scope>
    <source>
        <strain evidence="2 3">JCM 6486</strain>
    </source>
</reference>
<dbReference type="Gene3D" id="3.30.420.40">
    <property type="match status" value="2"/>
</dbReference>
<dbReference type="SUPFAM" id="SSF53067">
    <property type="entry name" value="Actin-like ATPase domain"/>
    <property type="match status" value="1"/>
</dbReference>
<protein>
    <submittedName>
        <fullName evidence="2">ROK family protein</fullName>
    </submittedName>
</protein>
<dbReference type="PANTHER" id="PTHR18964">
    <property type="entry name" value="ROK (REPRESSOR, ORF, KINASE) FAMILY"/>
    <property type="match status" value="1"/>
</dbReference>
<dbReference type="PANTHER" id="PTHR18964:SF165">
    <property type="entry name" value="BETA-GLUCOSIDE KINASE"/>
    <property type="match status" value="1"/>
</dbReference>
<keyword evidence="3" id="KW-1185">Reference proteome</keyword>
<dbReference type="InterPro" id="IPR043129">
    <property type="entry name" value="ATPase_NBD"/>
</dbReference>
<comment type="caution">
    <text evidence="2">The sequence shown here is derived from an EMBL/GenBank/DDBJ whole genome shotgun (WGS) entry which is preliminary data.</text>
</comment>
<proteinExistence type="inferred from homology"/>
<dbReference type="CDD" id="cd24068">
    <property type="entry name" value="ASKHA_NBD_ROK_FnNanK-like"/>
    <property type="match status" value="1"/>
</dbReference>
<name>A0ABN1LYY6_9FIRM</name>
<gene>
    <name evidence="2" type="ORF">GCM10008917_06160</name>
</gene>
<organism evidence="2 3">
    <name type="scientific">Paraclostridium tenue</name>
    <dbReference type="NCBI Taxonomy" id="1737"/>
    <lineage>
        <taxon>Bacteria</taxon>
        <taxon>Bacillati</taxon>
        <taxon>Bacillota</taxon>
        <taxon>Clostridia</taxon>
        <taxon>Peptostreptococcales</taxon>
        <taxon>Peptostreptococcaceae</taxon>
        <taxon>Paraclostridium</taxon>
    </lineage>
</organism>